<feature type="domain" description="Alpha-type protein kinase" evidence="7">
    <location>
        <begin position="269"/>
        <end position="510"/>
    </location>
</feature>
<dbReference type="AlphaFoldDB" id="A0A0H5R3J1"/>
<feature type="region of interest" description="Disordered" evidence="6">
    <location>
        <begin position="514"/>
        <end position="538"/>
    </location>
</feature>
<evidence type="ECO:0000256" key="1">
    <source>
        <dbReference type="ARBA" id="ARBA00022527"/>
    </source>
</evidence>
<dbReference type="PROSITE" id="PS51158">
    <property type="entry name" value="ALPHA_KINASE"/>
    <property type="match status" value="1"/>
</dbReference>
<protein>
    <recommendedName>
        <fullName evidence="7">Alpha-type protein kinase domain-containing protein</fullName>
    </recommendedName>
</protein>
<dbReference type="PANTHER" id="PTHR45992:SF2">
    <property type="entry name" value="EUKARYOTIC ELONGATION FACTOR 2 KINASE"/>
    <property type="match status" value="1"/>
</dbReference>
<evidence type="ECO:0000256" key="5">
    <source>
        <dbReference type="ARBA" id="ARBA00022840"/>
    </source>
</evidence>
<evidence type="ECO:0000256" key="4">
    <source>
        <dbReference type="ARBA" id="ARBA00022777"/>
    </source>
</evidence>
<keyword evidence="3" id="KW-0547">Nucleotide-binding</keyword>
<reference evidence="8" key="1">
    <citation type="submission" date="2015-04" db="EMBL/GenBank/DDBJ databases">
        <title>The genome sequence of the plant pathogenic Rhizarian Plasmodiophora brassicae reveals insights in its biotrophic life cycle and the origin of chitin synthesis.</title>
        <authorList>
            <person name="Schwelm A."/>
            <person name="Fogelqvist J."/>
            <person name="Knaust A."/>
            <person name="Julke S."/>
            <person name="Lilja T."/>
            <person name="Dhandapani V."/>
            <person name="Bonilla-Rosso G."/>
            <person name="Karlsson M."/>
            <person name="Shevchenko A."/>
            <person name="Choi S.R."/>
            <person name="Kim H.G."/>
            <person name="Park J.Y."/>
            <person name="Lim Y.P."/>
            <person name="Ludwig-Muller J."/>
            <person name="Dixelius C."/>
        </authorList>
    </citation>
    <scope>NUCLEOTIDE SEQUENCE</scope>
    <source>
        <tissue evidence="8">Potato root galls</tissue>
    </source>
</reference>
<dbReference type="SUPFAM" id="SSF56112">
    <property type="entry name" value="Protein kinase-like (PK-like)"/>
    <property type="match status" value="1"/>
</dbReference>
<proteinExistence type="predicted"/>
<dbReference type="InterPro" id="IPR011009">
    <property type="entry name" value="Kinase-like_dom_sf"/>
</dbReference>
<dbReference type="CDD" id="cd04515">
    <property type="entry name" value="Alpha_kinase"/>
    <property type="match status" value="1"/>
</dbReference>
<dbReference type="Pfam" id="PF02816">
    <property type="entry name" value="Alpha_kinase"/>
    <property type="match status" value="1"/>
</dbReference>
<dbReference type="GO" id="GO:1903013">
    <property type="term" value="P:response to differentiation-inducing factor 1"/>
    <property type="evidence" value="ECO:0007669"/>
    <property type="project" value="TreeGrafter"/>
</dbReference>
<accession>A0A0H5R3J1</accession>
<sequence>MFCQHCGQQQGQCLASCPTLGDVVKKTVAAELLKFKEAGADVSRRRAGGGSRRGVAINPMLVKVNVTAYPLGMDPRTKKATKLPDHPAINVVFALSATYYDIIDGLASSLFPVPKWSSGATYVLTTGDGAIIQENTPFCEFPFNLTRSGGKKVLHLVRSDHSQDGFNDNDRISHDYEQDNVDNEWDMTLPDNGEDCGPIQQPLRTIELFGNNNSNHVTGPVIKRLKTGTKGSALVHSSAFGNLDQFQFQDIYQNSKSDTAVQGSGVAILRQFDGQKWSQQFLSEKEFPVPNMEDPITDGESKIVYKEAMFPMVFGSALVVYKVANSPLDDRLGTATRAVQMAALCSQMAIEFNAAVKNDDFMVTFCDSVVVELLPEVIDVLFPAQNNPFNRMCRKGVIWIIERQIKGRFDKFVSNSGNIICITNKTLARTKKDRIKATAFSHFSFCRSGGEFMALDIQGAGGVYTDVEIVSISNAESTFGIGNMGASSIAKFFQEHECNSACYAAQLERPAGDAFGHASTSRDGGSDTSVEDEKAESDCEMTVSDEIVPYQGQKGQSISFDATEDVIVQEETVLQVQSSSERLRSQRRPDHVTCTRLRSRRKRG</sequence>
<dbReference type="SMART" id="SM00811">
    <property type="entry name" value="Alpha_kinase"/>
    <property type="match status" value="1"/>
</dbReference>
<organism evidence="8">
    <name type="scientific">Spongospora subterranea</name>
    <dbReference type="NCBI Taxonomy" id="70186"/>
    <lineage>
        <taxon>Eukaryota</taxon>
        <taxon>Sar</taxon>
        <taxon>Rhizaria</taxon>
        <taxon>Endomyxa</taxon>
        <taxon>Phytomyxea</taxon>
        <taxon>Plasmodiophorida</taxon>
        <taxon>Plasmodiophoridae</taxon>
        <taxon>Spongospora</taxon>
    </lineage>
</organism>
<dbReference type="GO" id="GO:0005524">
    <property type="term" value="F:ATP binding"/>
    <property type="evidence" value="ECO:0007669"/>
    <property type="project" value="UniProtKB-KW"/>
</dbReference>
<dbReference type="InterPro" id="IPR004166">
    <property type="entry name" value="a-kinase_dom"/>
</dbReference>
<dbReference type="InterPro" id="IPR051852">
    <property type="entry name" value="Alpha-type_PK"/>
</dbReference>
<dbReference type="PANTHER" id="PTHR45992">
    <property type="entry name" value="EUKARYOTIC ELONGATION FACTOR 2 KINASE-RELATED"/>
    <property type="match status" value="1"/>
</dbReference>
<dbReference type="Gene3D" id="3.20.200.10">
    <property type="entry name" value="MHCK/EF2 kinase"/>
    <property type="match status" value="1"/>
</dbReference>
<evidence type="ECO:0000313" key="8">
    <source>
        <dbReference type="EMBL" id="CRZ08738.1"/>
    </source>
</evidence>
<feature type="region of interest" description="Disordered" evidence="6">
    <location>
        <begin position="574"/>
        <end position="604"/>
    </location>
</feature>
<keyword evidence="1" id="KW-0723">Serine/threonine-protein kinase</keyword>
<dbReference type="EMBL" id="HACM01008296">
    <property type="protein sequence ID" value="CRZ08738.1"/>
    <property type="molecule type" value="Transcribed_RNA"/>
</dbReference>
<feature type="compositionally biased region" description="Polar residues" evidence="6">
    <location>
        <begin position="518"/>
        <end position="528"/>
    </location>
</feature>
<evidence type="ECO:0000259" key="7">
    <source>
        <dbReference type="PROSITE" id="PS51158"/>
    </source>
</evidence>
<keyword evidence="5" id="KW-0067">ATP-binding</keyword>
<evidence type="ECO:0000256" key="2">
    <source>
        <dbReference type="ARBA" id="ARBA00022679"/>
    </source>
</evidence>
<feature type="compositionally biased region" description="Basic and acidic residues" evidence="6">
    <location>
        <begin position="581"/>
        <end position="593"/>
    </location>
</feature>
<evidence type="ECO:0000256" key="6">
    <source>
        <dbReference type="SAM" id="MobiDB-lite"/>
    </source>
</evidence>
<dbReference type="GO" id="GO:0031037">
    <property type="term" value="P:myosin II filament disassembly"/>
    <property type="evidence" value="ECO:0007669"/>
    <property type="project" value="TreeGrafter"/>
</dbReference>
<dbReference type="GO" id="GO:0004674">
    <property type="term" value="F:protein serine/threonine kinase activity"/>
    <property type="evidence" value="ECO:0007669"/>
    <property type="project" value="UniProtKB-KW"/>
</dbReference>
<keyword evidence="4" id="KW-0418">Kinase</keyword>
<name>A0A0H5R3J1_9EUKA</name>
<keyword evidence="2" id="KW-0808">Transferase</keyword>
<feature type="compositionally biased region" description="Acidic residues" evidence="6">
    <location>
        <begin position="529"/>
        <end position="538"/>
    </location>
</feature>
<evidence type="ECO:0000256" key="3">
    <source>
        <dbReference type="ARBA" id="ARBA00022741"/>
    </source>
</evidence>